<dbReference type="InterPro" id="IPR029063">
    <property type="entry name" value="SAM-dependent_MTases_sf"/>
</dbReference>
<comment type="catalytic activity">
    <reaction evidence="7">
        <text>a 2'-deoxyadenosine in DNA + S-adenosyl-L-methionine = an N(6)-methyl-2'-deoxyadenosine in DNA + S-adenosyl-L-homocysteine + H(+)</text>
        <dbReference type="Rhea" id="RHEA:15197"/>
        <dbReference type="Rhea" id="RHEA-COMP:12418"/>
        <dbReference type="Rhea" id="RHEA-COMP:12419"/>
        <dbReference type="ChEBI" id="CHEBI:15378"/>
        <dbReference type="ChEBI" id="CHEBI:57856"/>
        <dbReference type="ChEBI" id="CHEBI:59789"/>
        <dbReference type="ChEBI" id="CHEBI:90615"/>
        <dbReference type="ChEBI" id="CHEBI:90616"/>
        <dbReference type="EC" id="2.1.1.72"/>
    </reaction>
</comment>
<dbReference type="Gene3D" id="3.40.50.150">
    <property type="entry name" value="Vaccinia Virus protein VP39"/>
    <property type="match status" value="1"/>
</dbReference>
<evidence type="ECO:0000256" key="2">
    <source>
        <dbReference type="ARBA" id="ARBA00011900"/>
    </source>
</evidence>
<reference evidence="9 10" key="1">
    <citation type="submission" date="2019-02" db="EMBL/GenBank/DDBJ databases">
        <title>Deep-cultivation of Planctomycetes and their phenomic and genomic characterization uncovers novel biology.</title>
        <authorList>
            <person name="Wiegand S."/>
            <person name="Jogler M."/>
            <person name="Boedeker C."/>
            <person name="Pinto D."/>
            <person name="Vollmers J."/>
            <person name="Rivas-Marin E."/>
            <person name="Kohn T."/>
            <person name="Peeters S.H."/>
            <person name="Heuer A."/>
            <person name="Rast P."/>
            <person name="Oberbeckmann S."/>
            <person name="Bunk B."/>
            <person name="Jeske O."/>
            <person name="Meyerdierks A."/>
            <person name="Storesund J.E."/>
            <person name="Kallscheuer N."/>
            <person name="Luecker S."/>
            <person name="Lage O.M."/>
            <person name="Pohl T."/>
            <person name="Merkel B.J."/>
            <person name="Hornburger P."/>
            <person name="Mueller R.-W."/>
            <person name="Bruemmer F."/>
            <person name="Labrenz M."/>
            <person name="Spormann A.M."/>
            <person name="Op den Camp H."/>
            <person name="Overmann J."/>
            <person name="Amann R."/>
            <person name="Jetten M.S.M."/>
            <person name="Mascher T."/>
            <person name="Medema M.H."/>
            <person name="Devos D.P."/>
            <person name="Kaster A.-K."/>
            <person name="Ovreas L."/>
            <person name="Rohde M."/>
            <person name="Galperin M.Y."/>
            <person name="Jogler C."/>
        </authorList>
    </citation>
    <scope>NUCLEOTIDE SEQUENCE [LARGE SCALE GENOMIC DNA]</scope>
    <source>
        <strain evidence="9 10">HG15A2</strain>
    </source>
</reference>
<evidence type="ECO:0000256" key="4">
    <source>
        <dbReference type="ARBA" id="ARBA00022679"/>
    </source>
</evidence>
<dbReference type="InterPro" id="IPR003356">
    <property type="entry name" value="DNA_methylase_A-5"/>
</dbReference>
<protein>
    <recommendedName>
        <fullName evidence="2">site-specific DNA-methyltransferase (adenine-specific)</fullName>
        <ecNumber evidence="2">2.1.1.72</ecNumber>
    </recommendedName>
</protein>
<evidence type="ECO:0000313" key="9">
    <source>
        <dbReference type="EMBL" id="QDS99314.1"/>
    </source>
</evidence>
<evidence type="ECO:0000256" key="5">
    <source>
        <dbReference type="ARBA" id="ARBA00022691"/>
    </source>
</evidence>
<dbReference type="GO" id="GO:0009007">
    <property type="term" value="F:site-specific DNA-methyltransferase (adenine-specific) activity"/>
    <property type="evidence" value="ECO:0007669"/>
    <property type="project" value="UniProtKB-EC"/>
</dbReference>
<keyword evidence="5" id="KW-0949">S-adenosyl-L-methionine</keyword>
<dbReference type="PRINTS" id="PR00507">
    <property type="entry name" value="N12N6MTFRASE"/>
</dbReference>
<dbReference type="GO" id="GO:0008170">
    <property type="term" value="F:N-methyltransferase activity"/>
    <property type="evidence" value="ECO:0007669"/>
    <property type="project" value="InterPro"/>
</dbReference>
<evidence type="ECO:0000259" key="8">
    <source>
        <dbReference type="Pfam" id="PF02384"/>
    </source>
</evidence>
<keyword evidence="6" id="KW-0680">Restriction system</keyword>
<evidence type="ECO:0000256" key="6">
    <source>
        <dbReference type="ARBA" id="ARBA00022747"/>
    </source>
</evidence>
<keyword evidence="3 9" id="KW-0489">Methyltransferase</keyword>
<evidence type="ECO:0000256" key="1">
    <source>
        <dbReference type="ARBA" id="ARBA00006594"/>
    </source>
</evidence>
<evidence type="ECO:0000313" key="10">
    <source>
        <dbReference type="Proteomes" id="UP000319852"/>
    </source>
</evidence>
<dbReference type="PANTHER" id="PTHR42933">
    <property type="entry name" value="SLR6095 PROTEIN"/>
    <property type="match status" value="1"/>
</dbReference>
<dbReference type="InterPro" id="IPR051537">
    <property type="entry name" value="DNA_Adenine_Mtase"/>
</dbReference>
<dbReference type="GO" id="GO:0032259">
    <property type="term" value="P:methylation"/>
    <property type="evidence" value="ECO:0007669"/>
    <property type="project" value="UniProtKB-KW"/>
</dbReference>
<dbReference type="OrthoDB" id="9814572at2"/>
<dbReference type="EMBL" id="CP036263">
    <property type="protein sequence ID" value="QDS99314.1"/>
    <property type="molecule type" value="Genomic_DNA"/>
</dbReference>
<dbReference type="EC" id="2.1.1.72" evidence="2"/>
<dbReference type="AlphaFoldDB" id="A0A517MWQ6"/>
<evidence type="ECO:0000256" key="3">
    <source>
        <dbReference type="ARBA" id="ARBA00022603"/>
    </source>
</evidence>
<dbReference type="KEGG" id="amob:HG15A2_26360"/>
<feature type="domain" description="DNA methylase adenine-specific" evidence="8">
    <location>
        <begin position="103"/>
        <end position="191"/>
    </location>
</feature>
<dbReference type="Proteomes" id="UP000319852">
    <property type="component" value="Chromosome"/>
</dbReference>
<dbReference type="PANTHER" id="PTHR42933:SF3">
    <property type="entry name" value="TYPE I RESTRICTION ENZYME MJAVIII METHYLASE SUBUNIT"/>
    <property type="match status" value="1"/>
</dbReference>
<proteinExistence type="inferred from homology"/>
<dbReference type="GO" id="GO:0009307">
    <property type="term" value="P:DNA restriction-modification system"/>
    <property type="evidence" value="ECO:0007669"/>
    <property type="project" value="UniProtKB-KW"/>
</dbReference>
<dbReference type="SUPFAM" id="SSF53335">
    <property type="entry name" value="S-adenosyl-L-methionine-dependent methyltransferases"/>
    <property type="match status" value="1"/>
</dbReference>
<name>A0A517MWQ6_9BACT</name>
<dbReference type="RefSeq" id="WP_145060551.1">
    <property type="nucleotide sequence ID" value="NZ_CP036263.1"/>
</dbReference>
<gene>
    <name evidence="9" type="ORF">HG15A2_26360</name>
</gene>
<keyword evidence="10" id="KW-1185">Reference proteome</keyword>
<dbReference type="GO" id="GO:0003677">
    <property type="term" value="F:DNA binding"/>
    <property type="evidence" value="ECO:0007669"/>
    <property type="project" value="InterPro"/>
</dbReference>
<evidence type="ECO:0000256" key="7">
    <source>
        <dbReference type="ARBA" id="ARBA00047942"/>
    </source>
</evidence>
<dbReference type="Pfam" id="PF02384">
    <property type="entry name" value="N6_Mtase"/>
    <property type="match status" value="1"/>
</dbReference>
<keyword evidence="4" id="KW-0808">Transferase</keyword>
<comment type="similarity">
    <text evidence="1">Belongs to the N(4)/N(6)-methyltransferase family.</text>
</comment>
<accession>A0A517MWQ6</accession>
<organism evidence="9 10">
    <name type="scientific">Adhaeretor mobilis</name>
    <dbReference type="NCBI Taxonomy" id="1930276"/>
    <lineage>
        <taxon>Bacteria</taxon>
        <taxon>Pseudomonadati</taxon>
        <taxon>Planctomycetota</taxon>
        <taxon>Planctomycetia</taxon>
        <taxon>Pirellulales</taxon>
        <taxon>Lacipirellulaceae</taxon>
        <taxon>Adhaeretor</taxon>
    </lineage>
</organism>
<sequence length="258" mass="27966">MKEQFALAASKDVLDHLDAAAAQAGLSRGQAFEDFLTFVRCSLSGQTMEEEYLQTVAKGYAKGKEGERGIDLVGKAFGSLVMAMEETGQDVLGDIFTGGITYGERGQFFTPDAICELMVEMTTGHDGEEPRSVNDPACGSGRFLLSVGKKHPNWEFVGQDVDHRCAQMTAINLGLNGLKGWAVWQNTLTFECHRTYRIGFNLSGGVIREVPVEDSPFGKASSKSDINFIGEDIAAPAVLELLKPPKPDAETGTQLDMF</sequence>